<feature type="repeat" description="ANK" evidence="1">
    <location>
        <begin position="65"/>
        <end position="97"/>
    </location>
</feature>
<dbReference type="PROSITE" id="PS50297">
    <property type="entry name" value="ANK_REP_REGION"/>
    <property type="match status" value="5"/>
</dbReference>
<dbReference type="Proteomes" id="UP000694413">
    <property type="component" value="Unassembled WGS sequence"/>
</dbReference>
<dbReference type="SMART" id="SM00248">
    <property type="entry name" value="ANK"/>
    <property type="match status" value="5"/>
</dbReference>
<proteinExistence type="predicted"/>
<gene>
    <name evidence="2" type="primary">LOC102064618</name>
</gene>
<dbReference type="AlphaFoldDB" id="A0A8D2QDL1"/>
<dbReference type="Pfam" id="PF13857">
    <property type="entry name" value="Ank_5"/>
    <property type="match status" value="1"/>
</dbReference>
<dbReference type="PANTHER" id="PTHR24147">
    <property type="entry name" value="ANKYRIN REPEAT DOMAIN 36-RELATED"/>
    <property type="match status" value="1"/>
</dbReference>
<evidence type="ECO:0000313" key="2">
    <source>
        <dbReference type="Ensembl" id="ENSZALP00000008082.1"/>
    </source>
</evidence>
<evidence type="ECO:0000256" key="1">
    <source>
        <dbReference type="PROSITE-ProRule" id="PRU00023"/>
    </source>
</evidence>
<dbReference type="PRINTS" id="PR01415">
    <property type="entry name" value="ANKYRIN"/>
</dbReference>
<dbReference type="InterPro" id="IPR050657">
    <property type="entry name" value="Ankyrin_repeat_domain"/>
</dbReference>
<feature type="repeat" description="ANK" evidence="1">
    <location>
        <begin position="98"/>
        <end position="130"/>
    </location>
</feature>
<sequence>MLQACRFAAVSAGLIHSCLDFTPSLVPRGSSNVTGKNLQSQTCGHVCLSKKPEIIPVCANSIYLIFRTALHLACANGHVDVVTFLVENKCKLNLFDNDNRSPLMKAVQCQQEKCVAILLEHGADPNLADADGNTALHLAVLSGNTAVAGLLLQHDANIDAQNKEGCTPLILAISEHHGEIMEFLLKKGADVHARDQCERTPLMTAASGGELNVIKVLLRYGADVSHKDTNGWTAEDYAVIHGYSR</sequence>
<evidence type="ECO:0008006" key="4">
    <source>
        <dbReference type="Google" id="ProtNLM"/>
    </source>
</evidence>
<keyword evidence="3" id="KW-1185">Reference proteome</keyword>
<dbReference type="Gene3D" id="1.25.40.20">
    <property type="entry name" value="Ankyrin repeat-containing domain"/>
    <property type="match status" value="2"/>
</dbReference>
<feature type="repeat" description="ANK" evidence="1">
    <location>
        <begin position="131"/>
        <end position="163"/>
    </location>
</feature>
<reference evidence="2" key="1">
    <citation type="submission" date="2025-08" db="UniProtKB">
        <authorList>
            <consortium name="Ensembl"/>
        </authorList>
    </citation>
    <scope>IDENTIFICATION</scope>
</reference>
<dbReference type="PROSITE" id="PS50088">
    <property type="entry name" value="ANK_REPEAT"/>
    <property type="match status" value="5"/>
</dbReference>
<organism evidence="2 3">
    <name type="scientific">Zonotrichia albicollis</name>
    <name type="common">White-throated sparrow</name>
    <name type="synonym">Fringilla albicollis</name>
    <dbReference type="NCBI Taxonomy" id="44394"/>
    <lineage>
        <taxon>Eukaryota</taxon>
        <taxon>Metazoa</taxon>
        <taxon>Chordata</taxon>
        <taxon>Craniata</taxon>
        <taxon>Vertebrata</taxon>
        <taxon>Euteleostomi</taxon>
        <taxon>Archelosauria</taxon>
        <taxon>Archosauria</taxon>
        <taxon>Dinosauria</taxon>
        <taxon>Saurischia</taxon>
        <taxon>Theropoda</taxon>
        <taxon>Coelurosauria</taxon>
        <taxon>Aves</taxon>
        <taxon>Neognathae</taxon>
        <taxon>Neoaves</taxon>
        <taxon>Telluraves</taxon>
        <taxon>Australaves</taxon>
        <taxon>Passeriformes</taxon>
        <taxon>Passerellidae</taxon>
        <taxon>Zonotrichia</taxon>
    </lineage>
</organism>
<evidence type="ECO:0000313" key="3">
    <source>
        <dbReference type="Proteomes" id="UP000694413"/>
    </source>
</evidence>
<dbReference type="Ensembl" id="ENSZALT00000011418.1">
    <property type="protein sequence ID" value="ENSZALP00000008082.1"/>
    <property type="gene ID" value="ENSZALG00000007084.1"/>
</dbReference>
<name>A0A8D2QDL1_ZONAL</name>
<dbReference type="PANTHER" id="PTHR24147:SF53">
    <property type="entry name" value="ANKYRIN REPEAT DOMAIN 26"/>
    <property type="match status" value="1"/>
</dbReference>
<dbReference type="Pfam" id="PF00023">
    <property type="entry name" value="Ank"/>
    <property type="match status" value="1"/>
</dbReference>
<feature type="repeat" description="ANK" evidence="1">
    <location>
        <begin position="197"/>
        <end position="229"/>
    </location>
</feature>
<dbReference type="InterPro" id="IPR036770">
    <property type="entry name" value="Ankyrin_rpt-contain_sf"/>
</dbReference>
<reference evidence="2" key="2">
    <citation type="submission" date="2025-09" db="UniProtKB">
        <authorList>
            <consortium name="Ensembl"/>
        </authorList>
    </citation>
    <scope>IDENTIFICATION</scope>
</reference>
<keyword evidence="1" id="KW-0040">ANK repeat</keyword>
<protein>
    <recommendedName>
        <fullName evidence="4">Ankyrin repeat domain-containing protein 7</fullName>
    </recommendedName>
</protein>
<dbReference type="SUPFAM" id="SSF48403">
    <property type="entry name" value="Ankyrin repeat"/>
    <property type="match status" value="1"/>
</dbReference>
<feature type="repeat" description="ANK" evidence="1">
    <location>
        <begin position="164"/>
        <end position="196"/>
    </location>
</feature>
<accession>A0A8D2QDL1</accession>
<dbReference type="InterPro" id="IPR002110">
    <property type="entry name" value="Ankyrin_rpt"/>
</dbReference>
<dbReference type="Pfam" id="PF12796">
    <property type="entry name" value="Ank_2"/>
    <property type="match status" value="1"/>
</dbReference>